<dbReference type="InterPro" id="IPR040029">
    <property type="entry name" value="C14orf28-like"/>
</dbReference>
<keyword evidence="3" id="KW-1185">Reference proteome</keyword>
<reference evidence="2" key="1">
    <citation type="submission" date="2022-11" db="UniProtKB">
        <authorList>
            <consortium name="EnsemblMetazoa"/>
        </authorList>
    </citation>
    <scope>IDENTIFICATION</scope>
</reference>
<dbReference type="GeneID" id="114576368"/>
<sequence>MQPIPPPLNEEHFPVLGPLELKKKGRTYLDDEKRQRSNHSTLVVKTSRMEHNTSKLSSNTLPVISGKACVLEELQAPSMNEENFPMLSSSRPVKKKRQQSMESTTKPRLETSSHRTKIKEQTSSLPPKKDSCVVRAYRPPTVGNHIVKDHFPKWGGSAMLPSGSVSLINTCPADGWIVIMHVLWQENIAVRKRLSQKDCKVFLEMENLYKKGQFNAIKMIVMKLNSLQPQFNRINFWNNEYVLFIRHFNVLYGSKQLSRCSSPDCPKRDRMIVSNACPTWMDPNISLQETVLSWMQEKETTKCYERDIGAQYCSGQRQLHQRTFDGGSSHPVLIPVDTELMAEMDEILTMNKVPPHLEILGRTYTLRSITLISKEEQHYVCIFRYKGQWLFYDGRENDGWPRPLGANTSVPRQTYFISHLLYE</sequence>
<organism evidence="2 3">
    <name type="scientific">Exaiptasia diaphana</name>
    <name type="common">Tropical sea anemone</name>
    <name type="synonym">Aiptasia pulchella</name>
    <dbReference type="NCBI Taxonomy" id="2652724"/>
    <lineage>
        <taxon>Eukaryota</taxon>
        <taxon>Metazoa</taxon>
        <taxon>Cnidaria</taxon>
        <taxon>Anthozoa</taxon>
        <taxon>Hexacorallia</taxon>
        <taxon>Actiniaria</taxon>
        <taxon>Aiptasiidae</taxon>
        <taxon>Exaiptasia</taxon>
    </lineage>
</organism>
<dbReference type="Proteomes" id="UP000887567">
    <property type="component" value="Unplaced"/>
</dbReference>
<accession>A0A913YW21</accession>
<name>A0A913YW21_EXADI</name>
<evidence type="ECO:0000256" key="1">
    <source>
        <dbReference type="SAM" id="MobiDB-lite"/>
    </source>
</evidence>
<dbReference type="AlphaFoldDB" id="A0A913YW21"/>
<dbReference type="OMA" id="GWIVIMH"/>
<dbReference type="OrthoDB" id="6156483at2759"/>
<dbReference type="RefSeq" id="XP_028518717.1">
    <property type="nucleotide sequence ID" value="XM_028662916.1"/>
</dbReference>
<evidence type="ECO:0000313" key="2">
    <source>
        <dbReference type="EnsemblMetazoa" id="XP_028518717.1"/>
    </source>
</evidence>
<dbReference type="PANTHER" id="PTHR35350">
    <property type="entry name" value="HYPOTHETICAL LOC314168"/>
    <property type="match status" value="1"/>
</dbReference>
<proteinExistence type="predicted"/>
<feature type="region of interest" description="Disordered" evidence="1">
    <location>
        <begin position="82"/>
        <end position="131"/>
    </location>
</feature>
<evidence type="ECO:0000313" key="3">
    <source>
        <dbReference type="Proteomes" id="UP000887567"/>
    </source>
</evidence>
<dbReference type="PANTHER" id="PTHR35350:SF1">
    <property type="entry name" value="HYPOTHETICAL LOC314168"/>
    <property type="match status" value="1"/>
</dbReference>
<dbReference type="EnsemblMetazoa" id="XM_028662916.1">
    <property type="protein sequence ID" value="XP_028518717.1"/>
    <property type="gene ID" value="LOC114576368"/>
</dbReference>
<feature type="compositionally biased region" description="Polar residues" evidence="1">
    <location>
        <begin position="82"/>
        <end position="91"/>
    </location>
</feature>
<protein>
    <submittedName>
        <fullName evidence="2">Uncharacterized protein</fullName>
    </submittedName>
</protein>
<dbReference type="KEGG" id="epa:114576368"/>